<dbReference type="GO" id="GO:0003677">
    <property type="term" value="F:DNA binding"/>
    <property type="evidence" value="ECO:0007669"/>
    <property type="project" value="InterPro"/>
</dbReference>
<dbReference type="InterPro" id="IPR012318">
    <property type="entry name" value="HTH_CRP"/>
</dbReference>
<dbReference type="BioCyc" id="AMAC1300253:G12YX-1510-MONOMER"/>
<reference evidence="3 4" key="1">
    <citation type="journal article" date="2013" name="Genome Biol. Evol.">
        <title>Genomic Diversity of "Deep Ecotype" Alteromonas macleodii Isolates: Evidence for Pan-Mediterranean Clonal Frames.</title>
        <authorList>
            <person name="Lopez-Perez M."/>
            <person name="Gonzaga A."/>
            <person name="Rodriguez-Valera F."/>
        </authorList>
    </citation>
    <scope>NUCLEOTIDE SEQUENCE [LARGE SCALE GENOMIC DNA]</scope>
    <source>
        <strain evidence="4">'English Channel 615'</strain>
    </source>
</reference>
<gene>
    <name evidence="3" type="ORF">I633_09460</name>
</gene>
<organism evidence="3 4">
    <name type="scientific">Alteromonas mediterranea 615</name>
    <dbReference type="NCBI Taxonomy" id="1300253"/>
    <lineage>
        <taxon>Bacteria</taxon>
        <taxon>Pseudomonadati</taxon>
        <taxon>Pseudomonadota</taxon>
        <taxon>Gammaproteobacteria</taxon>
        <taxon>Alteromonadales</taxon>
        <taxon>Alteromonadaceae</taxon>
        <taxon>Alteromonas/Salinimonas group</taxon>
        <taxon>Alteromonas</taxon>
    </lineage>
</organism>
<dbReference type="InterPro" id="IPR036390">
    <property type="entry name" value="WH_DNA-bd_sf"/>
</dbReference>
<dbReference type="KEGG" id="amh:I633_09460"/>
<dbReference type="HOGENOM" id="CLU_2079779_0_0_6"/>
<dbReference type="Gene3D" id="1.10.10.10">
    <property type="entry name" value="Winged helix-like DNA-binding domain superfamily/Winged helix DNA-binding domain"/>
    <property type="match status" value="1"/>
</dbReference>
<dbReference type="EMBL" id="CP004846">
    <property type="protein sequence ID" value="AGP77897.1"/>
    <property type="molecule type" value="Genomic_DNA"/>
</dbReference>
<evidence type="ECO:0000256" key="1">
    <source>
        <dbReference type="SAM" id="MobiDB-lite"/>
    </source>
</evidence>
<dbReference type="Proteomes" id="UP000014909">
    <property type="component" value="Chromosome"/>
</dbReference>
<dbReference type="SUPFAM" id="SSF46785">
    <property type="entry name" value="Winged helix' DNA-binding domain"/>
    <property type="match status" value="1"/>
</dbReference>
<feature type="region of interest" description="Disordered" evidence="1">
    <location>
        <begin position="98"/>
        <end position="117"/>
    </location>
</feature>
<dbReference type="GO" id="GO:0006355">
    <property type="term" value="P:regulation of DNA-templated transcription"/>
    <property type="evidence" value="ECO:0007669"/>
    <property type="project" value="InterPro"/>
</dbReference>
<evidence type="ECO:0000313" key="4">
    <source>
        <dbReference type="Proteomes" id="UP000014909"/>
    </source>
</evidence>
<proteinExistence type="predicted"/>
<sequence>MRTKQENTLRLLNFLTFPTLEDPRWDYAVPPYSRRTIARYLGLPYQTVIRILKDLERQGQVIREVRPTEYRTWDPHIREEVFKVRKMSCYWNAETFEEDQRKRQEWDLEDTKKENNE</sequence>
<feature type="domain" description="HTH crp-type" evidence="2">
    <location>
        <begin position="28"/>
        <end position="62"/>
    </location>
</feature>
<name>S5ACD1_9ALTE</name>
<accession>S5ACD1</accession>
<protein>
    <recommendedName>
        <fullName evidence="2">HTH crp-type domain-containing protein</fullName>
    </recommendedName>
</protein>
<evidence type="ECO:0000259" key="2">
    <source>
        <dbReference type="Pfam" id="PF13545"/>
    </source>
</evidence>
<dbReference type="AlphaFoldDB" id="S5ACD1"/>
<dbReference type="InterPro" id="IPR036388">
    <property type="entry name" value="WH-like_DNA-bd_sf"/>
</dbReference>
<dbReference type="Pfam" id="PF13545">
    <property type="entry name" value="HTH_Crp_2"/>
    <property type="match status" value="1"/>
</dbReference>
<evidence type="ECO:0000313" key="3">
    <source>
        <dbReference type="EMBL" id="AGP77897.1"/>
    </source>
</evidence>